<sequence length="676" mass="78413">MRRPNFKWMVKSILVLLISLTLLVLITSWISSSPYTNRPVHHGVEPQPEKAALLGQKAAAVNEDSVERIQPIHVEALKPRQQAELEAGAEKELDPESDYPDEKPKRMRPKNDEYGQQPEQEMHLKPHDQQNVVKDWHDYAAMDKDTLRVGIGEGGKAAKLEDEATLEQERRMSLENGFNALLSDSISVNRSLPDIRHKLCRQKDYLANLPTVSVIIIFYNEYLSVLMRSVHSLINRSPKELLKEIILVDDFSDRDYLHAELELYIKEHFSKIVRVVRLPNRTGLIGARSAGARNATAEVLLFLDSHVEANYNWLPPLLEPIAKNKRTAVCPFIDVIDHATFNYRAQDEGARGAFDWEFYYKRLPLLDEDLKYPADPFKSPVMAGGLFAISREFFWELGGYDEGLDIWGGEQYELSFKIWMCGGEMYDAPCSRIGHIYRGPRNHVPSPRKGDYLHRNYKRVAEVWMDEYKNYLYDHADGIYDRIDAGDLTEQMAIRKKLKCKSFKWFMEEVAFDLINSYPPVDPPTFALGAIQNVGDKRLCIDTMGRRKHKRMGVYACAEDLKVPQKTQFWELSWKRDLRLRRKKECLDVQIWTVNAPVWLWDCHLQGGNQYWSYDYHTQTIKHGRDGRRCLELLPFAQELVVNKCNTSNTFMKWNFGSFNKTALDNYDKDLVLNLD</sequence>
<evidence type="ECO:0000256" key="7">
    <source>
        <dbReference type="ARBA" id="ARBA00023034"/>
    </source>
</evidence>
<dbReference type="OMA" id="KTQFWEL"/>
<dbReference type="Gene3D" id="3.90.550.10">
    <property type="entry name" value="Spore Coat Polysaccharide Biosynthesis Protein SpsA, Chain A"/>
    <property type="match status" value="1"/>
</dbReference>
<dbReference type="PROSITE" id="PS50231">
    <property type="entry name" value="RICIN_B_LECTIN"/>
    <property type="match status" value="1"/>
</dbReference>
<keyword evidence="9 11" id="KW-1015">Disulfide bond</keyword>
<dbReference type="HOGENOM" id="CLU_013477_0_1_1"/>
<keyword evidence="3" id="KW-0812">Transmembrane</keyword>
<evidence type="ECO:0000313" key="15">
    <source>
        <dbReference type="Proteomes" id="UP000008744"/>
    </source>
</evidence>
<dbReference type="UniPathway" id="UPA00378"/>
<keyword evidence="6" id="KW-1133">Transmembrane helix</keyword>
<accession>B4H1N6</accession>
<comment type="pathway">
    <text evidence="11">Protein modification; protein glycosylation.</text>
</comment>
<evidence type="ECO:0000256" key="11">
    <source>
        <dbReference type="RuleBase" id="RU361242"/>
    </source>
</evidence>
<keyword evidence="11" id="KW-0328">Glycosyltransferase</keyword>
<keyword evidence="11" id="KW-0464">Manganese</keyword>
<organism evidence="15">
    <name type="scientific">Drosophila persimilis</name>
    <name type="common">Fruit fly</name>
    <dbReference type="NCBI Taxonomy" id="7234"/>
    <lineage>
        <taxon>Eukaryota</taxon>
        <taxon>Metazoa</taxon>
        <taxon>Ecdysozoa</taxon>
        <taxon>Arthropoda</taxon>
        <taxon>Hexapoda</taxon>
        <taxon>Insecta</taxon>
        <taxon>Pterygota</taxon>
        <taxon>Neoptera</taxon>
        <taxon>Endopterygota</taxon>
        <taxon>Diptera</taxon>
        <taxon>Brachycera</taxon>
        <taxon>Muscomorpha</taxon>
        <taxon>Ephydroidea</taxon>
        <taxon>Drosophilidae</taxon>
        <taxon>Drosophila</taxon>
        <taxon>Sophophora</taxon>
    </lineage>
</organism>
<dbReference type="PANTHER" id="PTHR11675">
    <property type="entry name" value="N-ACETYLGALACTOSAMINYLTRANSFERASE"/>
    <property type="match status" value="1"/>
</dbReference>
<dbReference type="InterPro" id="IPR000772">
    <property type="entry name" value="Ricin_B_lectin"/>
</dbReference>
<dbReference type="FunFam" id="3.90.550.10:FF:000029">
    <property type="entry name" value="Polypeptide N-acetylgalactosaminyltransferase"/>
    <property type="match status" value="1"/>
</dbReference>
<dbReference type="EMBL" id="CH479202">
    <property type="protein sequence ID" value="EDW30213.1"/>
    <property type="molecule type" value="Genomic_DNA"/>
</dbReference>
<dbReference type="GO" id="GO:0006493">
    <property type="term" value="P:protein O-linked glycosylation"/>
    <property type="evidence" value="ECO:0007669"/>
    <property type="project" value="TreeGrafter"/>
</dbReference>
<dbReference type="GO" id="GO:0004653">
    <property type="term" value="F:polypeptide N-acetylgalactosaminyltransferase activity"/>
    <property type="evidence" value="ECO:0007669"/>
    <property type="project" value="TreeGrafter"/>
</dbReference>
<comment type="similarity">
    <text evidence="2 11">Belongs to the glycosyltransferase 2 family. GalNAc-T subfamily.</text>
</comment>
<dbReference type="SUPFAM" id="SSF50370">
    <property type="entry name" value="Ricin B-like lectins"/>
    <property type="match status" value="1"/>
</dbReference>
<evidence type="ECO:0000256" key="8">
    <source>
        <dbReference type="ARBA" id="ARBA00023136"/>
    </source>
</evidence>
<dbReference type="eggNOG" id="KOG3736">
    <property type="taxonomic scope" value="Eukaryota"/>
</dbReference>
<dbReference type="CDD" id="cd02510">
    <property type="entry name" value="pp-GalNAc-T"/>
    <property type="match status" value="1"/>
</dbReference>
<comment type="cofactor">
    <cofactor evidence="11">
        <name>Mn(2+)</name>
        <dbReference type="ChEBI" id="CHEBI:29035"/>
    </cofactor>
</comment>
<dbReference type="STRING" id="7234.B4H1N6"/>
<name>B4H1N6_DROPE</name>
<evidence type="ECO:0000256" key="9">
    <source>
        <dbReference type="ARBA" id="ARBA00023157"/>
    </source>
</evidence>
<dbReference type="EC" id="2.4.1.-" evidence="11"/>
<dbReference type="Pfam" id="PF00652">
    <property type="entry name" value="Ricin_B_lectin"/>
    <property type="match status" value="1"/>
</dbReference>
<dbReference type="OrthoDB" id="6159198at2759"/>
<evidence type="ECO:0000259" key="13">
    <source>
        <dbReference type="SMART" id="SM00458"/>
    </source>
</evidence>
<keyword evidence="4 11" id="KW-0430">Lectin</keyword>
<dbReference type="Gene3D" id="2.80.10.50">
    <property type="match status" value="1"/>
</dbReference>
<keyword evidence="5" id="KW-0735">Signal-anchor</keyword>
<protein>
    <recommendedName>
        <fullName evidence="11">Polypeptide N-acetylgalactosaminyltransferase</fullName>
        <ecNumber evidence="11">2.4.1.-</ecNumber>
    </recommendedName>
    <alternativeName>
        <fullName evidence="11">Protein-UDP acetylgalactosaminyltransferase</fullName>
    </alternativeName>
</protein>
<keyword evidence="7 11" id="KW-0333">Golgi apparatus</keyword>
<dbReference type="Pfam" id="PF00535">
    <property type="entry name" value="Glycos_transf_2"/>
    <property type="match status" value="1"/>
</dbReference>
<dbReference type="PANTHER" id="PTHR11675:SF134">
    <property type="entry name" value="N-ACETYLGALACTOSAMINYLTRANSFERASE 4-RELATED"/>
    <property type="match status" value="1"/>
</dbReference>
<reference evidence="14 15" key="1">
    <citation type="journal article" date="2007" name="Nature">
        <title>Evolution of genes and genomes on the Drosophila phylogeny.</title>
        <authorList>
            <consortium name="Drosophila 12 Genomes Consortium"/>
            <person name="Clark A.G."/>
            <person name="Eisen M.B."/>
            <person name="Smith D.R."/>
            <person name="Bergman C.M."/>
            <person name="Oliver B."/>
            <person name="Markow T.A."/>
            <person name="Kaufman T.C."/>
            <person name="Kellis M."/>
            <person name="Gelbart W."/>
            <person name="Iyer V.N."/>
            <person name="Pollard D.A."/>
            <person name="Sackton T.B."/>
            <person name="Larracuente A.M."/>
            <person name="Singh N.D."/>
            <person name="Abad J.P."/>
            <person name="Abt D.N."/>
            <person name="Adryan B."/>
            <person name="Aguade M."/>
            <person name="Akashi H."/>
            <person name="Anderson W.W."/>
            <person name="Aquadro C.F."/>
            <person name="Ardell D.H."/>
            <person name="Arguello R."/>
            <person name="Artieri C.G."/>
            <person name="Barbash D.A."/>
            <person name="Barker D."/>
            <person name="Barsanti P."/>
            <person name="Batterham P."/>
            <person name="Batzoglou S."/>
            <person name="Begun D."/>
            <person name="Bhutkar A."/>
            <person name="Blanco E."/>
            <person name="Bosak S.A."/>
            <person name="Bradley R.K."/>
            <person name="Brand A.D."/>
            <person name="Brent M.R."/>
            <person name="Brooks A.N."/>
            <person name="Brown R.H."/>
            <person name="Butlin R.K."/>
            <person name="Caggese C."/>
            <person name="Calvi B.R."/>
            <person name="Bernardo de Carvalho A."/>
            <person name="Caspi A."/>
            <person name="Castrezana S."/>
            <person name="Celniker S.E."/>
            <person name="Chang J.L."/>
            <person name="Chapple C."/>
            <person name="Chatterji S."/>
            <person name="Chinwalla A."/>
            <person name="Civetta A."/>
            <person name="Clifton S.W."/>
            <person name="Comeron J.M."/>
            <person name="Costello J.C."/>
            <person name="Coyne J.A."/>
            <person name="Daub J."/>
            <person name="David R.G."/>
            <person name="Delcher A.L."/>
            <person name="Delehaunty K."/>
            <person name="Do C.B."/>
            <person name="Ebling H."/>
            <person name="Edwards K."/>
            <person name="Eickbush T."/>
            <person name="Evans J.D."/>
            <person name="Filipski A."/>
            <person name="Findeiss S."/>
            <person name="Freyhult E."/>
            <person name="Fulton L."/>
            <person name="Fulton R."/>
            <person name="Garcia A.C."/>
            <person name="Gardiner A."/>
            <person name="Garfield D.A."/>
            <person name="Garvin B.E."/>
            <person name="Gibson G."/>
            <person name="Gilbert D."/>
            <person name="Gnerre S."/>
            <person name="Godfrey J."/>
            <person name="Good R."/>
            <person name="Gotea V."/>
            <person name="Gravely B."/>
            <person name="Greenberg A.J."/>
            <person name="Griffiths-Jones S."/>
            <person name="Gross S."/>
            <person name="Guigo R."/>
            <person name="Gustafson E.A."/>
            <person name="Haerty W."/>
            <person name="Hahn M.W."/>
            <person name="Halligan D.L."/>
            <person name="Halpern A.L."/>
            <person name="Halter G.M."/>
            <person name="Han M.V."/>
            <person name="Heger A."/>
            <person name="Hillier L."/>
            <person name="Hinrichs A.S."/>
            <person name="Holmes I."/>
            <person name="Hoskins R.A."/>
            <person name="Hubisz M.J."/>
            <person name="Hultmark D."/>
            <person name="Huntley M.A."/>
            <person name="Jaffe D.B."/>
            <person name="Jagadeeshan S."/>
            <person name="Jeck W.R."/>
            <person name="Johnson J."/>
            <person name="Jones C.D."/>
            <person name="Jordan W.C."/>
            <person name="Karpen G.H."/>
            <person name="Kataoka E."/>
            <person name="Keightley P.D."/>
            <person name="Kheradpour P."/>
            <person name="Kirkness E.F."/>
            <person name="Koerich L.B."/>
            <person name="Kristiansen K."/>
            <person name="Kudrna D."/>
            <person name="Kulathinal R.J."/>
            <person name="Kumar S."/>
            <person name="Kwok R."/>
            <person name="Lander E."/>
            <person name="Langley C.H."/>
            <person name="Lapoint R."/>
            <person name="Lazzaro B.P."/>
            <person name="Lee S.J."/>
            <person name="Levesque L."/>
            <person name="Li R."/>
            <person name="Lin C.F."/>
            <person name="Lin M.F."/>
            <person name="Lindblad-Toh K."/>
            <person name="Llopart A."/>
            <person name="Long M."/>
            <person name="Low L."/>
            <person name="Lozovsky E."/>
            <person name="Lu J."/>
            <person name="Luo M."/>
            <person name="Machado C.A."/>
            <person name="Makalowski W."/>
            <person name="Marzo M."/>
            <person name="Matsuda M."/>
            <person name="Matzkin L."/>
            <person name="McAllister B."/>
            <person name="McBride C.S."/>
            <person name="McKernan B."/>
            <person name="McKernan K."/>
            <person name="Mendez-Lago M."/>
            <person name="Minx P."/>
            <person name="Mollenhauer M.U."/>
            <person name="Montooth K."/>
            <person name="Mount S.M."/>
            <person name="Mu X."/>
            <person name="Myers E."/>
            <person name="Negre B."/>
            <person name="Newfeld S."/>
            <person name="Nielsen R."/>
            <person name="Noor M.A."/>
            <person name="O'Grady P."/>
            <person name="Pachter L."/>
            <person name="Papaceit M."/>
            <person name="Parisi M.J."/>
            <person name="Parisi M."/>
            <person name="Parts L."/>
            <person name="Pedersen J.S."/>
            <person name="Pesole G."/>
            <person name="Phillippy A.M."/>
            <person name="Ponting C.P."/>
            <person name="Pop M."/>
            <person name="Porcelli D."/>
            <person name="Powell J.R."/>
            <person name="Prohaska S."/>
            <person name="Pruitt K."/>
            <person name="Puig M."/>
            <person name="Quesneville H."/>
            <person name="Ram K.R."/>
            <person name="Rand D."/>
            <person name="Rasmussen M.D."/>
            <person name="Reed L.K."/>
            <person name="Reenan R."/>
            <person name="Reily A."/>
            <person name="Remington K.A."/>
            <person name="Rieger T.T."/>
            <person name="Ritchie M.G."/>
            <person name="Robin C."/>
            <person name="Rogers Y.H."/>
            <person name="Rohde C."/>
            <person name="Rozas J."/>
            <person name="Rubenfield M.J."/>
            <person name="Ruiz A."/>
            <person name="Russo S."/>
            <person name="Salzberg S.L."/>
            <person name="Sanchez-Gracia A."/>
            <person name="Saranga D.J."/>
            <person name="Sato H."/>
            <person name="Schaeffer S.W."/>
            <person name="Schatz M.C."/>
            <person name="Schlenke T."/>
            <person name="Schwartz R."/>
            <person name="Segarra C."/>
            <person name="Singh R.S."/>
            <person name="Sirot L."/>
            <person name="Sirota M."/>
            <person name="Sisneros N.B."/>
            <person name="Smith C.D."/>
            <person name="Smith T.F."/>
            <person name="Spieth J."/>
            <person name="Stage D.E."/>
            <person name="Stark A."/>
            <person name="Stephan W."/>
            <person name="Strausberg R.L."/>
            <person name="Strempel S."/>
            <person name="Sturgill D."/>
            <person name="Sutton G."/>
            <person name="Sutton G.G."/>
            <person name="Tao W."/>
            <person name="Teichmann S."/>
            <person name="Tobari Y.N."/>
            <person name="Tomimura Y."/>
            <person name="Tsolas J.M."/>
            <person name="Valente V.L."/>
            <person name="Venter E."/>
            <person name="Venter J.C."/>
            <person name="Vicario S."/>
            <person name="Vieira F.G."/>
            <person name="Vilella A.J."/>
            <person name="Villasante A."/>
            <person name="Walenz B."/>
            <person name="Wang J."/>
            <person name="Wasserman M."/>
            <person name="Watts T."/>
            <person name="Wilson D."/>
            <person name="Wilson R.K."/>
            <person name="Wing R.A."/>
            <person name="Wolfner M.F."/>
            <person name="Wong A."/>
            <person name="Wong G.K."/>
            <person name="Wu C.I."/>
            <person name="Wu G."/>
            <person name="Yamamoto D."/>
            <person name="Yang H.P."/>
            <person name="Yang S.P."/>
            <person name="Yorke J.A."/>
            <person name="Yoshida K."/>
            <person name="Zdobnov E."/>
            <person name="Zhang P."/>
            <person name="Zhang Y."/>
            <person name="Zimin A.V."/>
            <person name="Baldwin J."/>
            <person name="Abdouelleil A."/>
            <person name="Abdulkadir J."/>
            <person name="Abebe A."/>
            <person name="Abera B."/>
            <person name="Abreu J."/>
            <person name="Acer S.C."/>
            <person name="Aftuck L."/>
            <person name="Alexander A."/>
            <person name="An P."/>
            <person name="Anderson E."/>
            <person name="Anderson S."/>
            <person name="Arachi H."/>
            <person name="Azer M."/>
            <person name="Bachantsang P."/>
            <person name="Barry A."/>
            <person name="Bayul T."/>
            <person name="Berlin A."/>
            <person name="Bessette D."/>
            <person name="Bloom T."/>
            <person name="Blye J."/>
            <person name="Boguslavskiy L."/>
            <person name="Bonnet C."/>
            <person name="Boukhgalter B."/>
            <person name="Bourzgui I."/>
            <person name="Brown A."/>
            <person name="Cahill P."/>
            <person name="Channer S."/>
            <person name="Cheshatsang Y."/>
            <person name="Chuda L."/>
            <person name="Citroen M."/>
            <person name="Collymore A."/>
            <person name="Cooke P."/>
            <person name="Costello M."/>
            <person name="D'Aco K."/>
            <person name="Daza R."/>
            <person name="De Haan G."/>
            <person name="DeGray S."/>
            <person name="DeMaso C."/>
            <person name="Dhargay N."/>
            <person name="Dooley K."/>
            <person name="Dooley E."/>
            <person name="Doricent M."/>
            <person name="Dorje P."/>
            <person name="Dorjee K."/>
            <person name="Dupes A."/>
            <person name="Elong R."/>
            <person name="Falk J."/>
            <person name="Farina A."/>
            <person name="Faro S."/>
            <person name="Ferguson D."/>
            <person name="Fisher S."/>
            <person name="Foley C.D."/>
            <person name="Franke A."/>
            <person name="Friedrich D."/>
            <person name="Gadbois L."/>
            <person name="Gearin G."/>
            <person name="Gearin C.R."/>
            <person name="Giannoukos G."/>
            <person name="Goode T."/>
            <person name="Graham J."/>
            <person name="Grandbois E."/>
            <person name="Grewal S."/>
            <person name="Gyaltsen K."/>
            <person name="Hafez N."/>
            <person name="Hagos B."/>
            <person name="Hall J."/>
            <person name="Henson C."/>
            <person name="Hollinger A."/>
            <person name="Honan T."/>
            <person name="Huard M.D."/>
            <person name="Hughes L."/>
            <person name="Hurhula B."/>
            <person name="Husby M.E."/>
            <person name="Kamat A."/>
            <person name="Kanga B."/>
            <person name="Kashin S."/>
            <person name="Khazanovich D."/>
            <person name="Kisner P."/>
            <person name="Lance K."/>
            <person name="Lara M."/>
            <person name="Lee W."/>
            <person name="Lennon N."/>
            <person name="Letendre F."/>
            <person name="LeVine R."/>
            <person name="Lipovsky A."/>
            <person name="Liu X."/>
            <person name="Liu J."/>
            <person name="Liu S."/>
            <person name="Lokyitsang T."/>
            <person name="Lokyitsang Y."/>
            <person name="Lubonja R."/>
            <person name="Lui A."/>
            <person name="MacDonald P."/>
            <person name="Magnisalis V."/>
            <person name="Maru K."/>
            <person name="Matthews C."/>
            <person name="McCusker W."/>
            <person name="McDonough S."/>
            <person name="Mehta T."/>
            <person name="Meldrim J."/>
            <person name="Meneus L."/>
            <person name="Mihai O."/>
            <person name="Mihalev A."/>
            <person name="Mihova T."/>
            <person name="Mittelman R."/>
            <person name="Mlenga V."/>
            <person name="Montmayeur A."/>
            <person name="Mulrain L."/>
            <person name="Navidi A."/>
            <person name="Naylor J."/>
            <person name="Negash T."/>
            <person name="Nguyen T."/>
            <person name="Nguyen N."/>
            <person name="Nicol R."/>
            <person name="Norbu C."/>
            <person name="Norbu N."/>
            <person name="Novod N."/>
            <person name="O'Neill B."/>
            <person name="Osman S."/>
            <person name="Markiewicz E."/>
            <person name="Oyono O.L."/>
            <person name="Patti C."/>
            <person name="Phunkhang P."/>
            <person name="Pierre F."/>
            <person name="Priest M."/>
            <person name="Raghuraman S."/>
            <person name="Rege F."/>
            <person name="Reyes R."/>
            <person name="Rise C."/>
            <person name="Rogov P."/>
            <person name="Ross K."/>
            <person name="Ryan E."/>
            <person name="Settipalli S."/>
            <person name="Shea T."/>
            <person name="Sherpa N."/>
            <person name="Shi L."/>
            <person name="Shih D."/>
            <person name="Sparrow T."/>
            <person name="Spaulding J."/>
            <person name="Stalker J."/>
            <person name="Stange-Thomann N."/>
            <person name="Stavropoulos S."/>
            <person name="Stone C."/>
            <person name="Strader C."/>
            <person name="Tesfaye S."/>
            <person name="Thomson T."/>
            <person name="Thoulutsang Y."/>
            <person name="Thoulutsang D."/>
            <person name="Topham K."/>
            <person name="Topping I."/>
            <person name="Tsamla T."/>
            <person name="Vassiliev H."/>
            <person name="Vo A."/>
            <person name="Wangchuk T."/>
            <person name="Wangdi T."/>
            <person name="Weiand M."/>
            <person name="Wilkinson J."/>
            <person name="Wilson A."/>
            <person name="Yadav S."/>
            <person name="Young G."/>
            <person name="Yu Q."/>
            <person name="Zembek L."/>
            <person name="Zhong D."/>
            <person name="Zimmer A."/>
            <person name="Zwirko Z."/>
            <person name="Jaffe D.B."/>
            <person name="Alvarez P."/>
            <person name="Brockman W."/>
            <person name="Butler J."/>
            <person name="Chin C."/>
            <person name="Gnerre S."/>
            <person name="Grabherr M."/>
            <person name="Kleber M."/>
            <person name="Mauceli E."/>
            <person name="MacCallum I."/>
        </authorList>
    </citation>
    <scope>NUCLEOTIDE SEQUENCE [LARGE SCALE GENOMIC DNA]</scope>
    <source>
        <strain evidence="15">MSH-3 / Tucson 14011-0111.49</strain>
    </source>
</reference>
<dbReference type="CDD" id="cd23462">
    <property type="entry name" value="beta-trefoil_Ricin_Pgant9-like"/>
    <property type="match status" value="1"/>
</dbReference>
<comment type="subcellular location">
    <subcellularLocation>
        <location evidence="1 11">Golgi apparatus membrane</location>
        <topology evidence="1 11">Single-pass type II membrane protein</topology>
    </subcellularLocation>
</comment>
<keyword evidence="11" id="KW-0808">Transferase</keyword>
<dbReference type="SMR" id="B4H1N6"/>
<evidence type="ECO:0000256" key="1">
    <source>
        <dbReference type="ARBA" id="ARBA00004323"/>
    </source>
</evidence>
<evidence type="ECO:0000256" key="2">
    <source>
        <dbReference type="ARBA" id="ARBA00005680"/>
    </source>
</evidence>
<evidence type="ECO:0000313" key="14">
    <source>
        <dbReference type="EMBL" id="EDW30213.1"/>
    </source>
</evidence>
<proteinExistence type="inferred from homology"/>
<dbReference type="KEGG" id="dpe:6599609"/>
<dbReference type="InterPro" id="IPR001173">
    <property type="entry name" value="Glyco_trans_2-like"/>
</dbReference>
<dbReference type="AlphaFoldDB" id="B4H1N6"/>
<feature type="domain" description="Ricin B lectin" evidence="13">
    <location>
        <begin position="526"/>
        <end position="657"/>
    </location>
</feature>
<evidence type="ECO:0000256" key="5">
    <source>
        <dbReference type="ARBA" id="ARBA00022968"/>
    </source>
</evidence>
<dbReference type="PhylomeDB" id="B4H1N6"/>
<feature type="region of interest" description="Disordered" evidence="12">
    <location>
        <begin position="78"/>
        <end position="127"/>
    </location>
</feature>
<evidence type="ECO:0000256" key="6">
    <source>
        <dbReference type="ARBA" id="ARBA00022989"/>
    </source>
</evidence>
<dbReference type="SMART" id="SM00458">
    <property type="entry name" value="RICIN"/>
    <property type="match status" value="1"/>
</dbReference>
<dbReference type="InterPro" id="IPR035992">
    <property type="entry name" value="Ricin_B-like_lectins"/>
</dbReference>
<keyword evidence="8" id="KW-0472">Membrane</keyword>
<evidence type="ECO:0000256" key="10">
    <source>
        <dbReference type="ARBA" id="ARBA00023180"/>
    </source>
</evidence>
<feature type="compositionally biased region" description="Basic and acidic residues" evidence="12">
    <location>
        <begin position="78"/>
        <end position="113"/>
    </location>
</feature>
<dbReference type="InterPro" id="IPR045885">
    <property type="entry name" value="GalNAc-T"/>
</dbReference>
<dbReference type="GO" id="GO:0030246">
    <property type="term" value="F:carbohydrate binding"/>
    <property type="evidence" value="ECO:0007669"/>
    <property type="project" value="UniProtKB-KW"/>
</dbReference>
<dbReference type="Proteomes" id="UP000008744">
    <property type="component" value="Unassembled WGS sequence"/>
</dbReference>
<dbReference type="SUPFAM" id="SSF53448">
    <property type="entry name" value="Nucleotide-diphospho-sugar transferases"/>
    <property type="match status" value="1"/>
</dbReference>
<keyword evidence="15" id="KW-1185">Reference proteome</keyword>
<evidence type="ECO:0000256" key="3">
    <source>
        <dbReference type="ARBA" id="ARBA00022692"/>
    </source>
</evidence>
<dbReference type="InterPro" id="IPR029044">
    <property type="entry name" value="Nucleotide-diphossugar_trans"/>
</dbReference>
<dbReference type="GO" id="GO:0000139">
    <property type="term" value="C:Golgi membrane"/>
    <property type="evidence" value="ECO:0007669"/>
    <property type="project" value="UniProtKB-SubCell"/>
</dbReference>
<keyword evidence="10" id="KW-0325">Glycoprotein</keyword>
<evidence type="ECO:0000256" key="12">
    <source>
        <dbReference type="SAM" id="MobiDB-lite"/>
    </source>
</evidence>
<gene>
    <name evidence="14" type="primary">Dper\GL22638</name>
    <name evidence="14" type="ORF">Dper_GL22638</name>
</gene>
<evidence type="ECO:0000256" key="4">
    <source>
        <dbReference type="ARBA" id="ARBA00022734"/>
    </source>
</evidence>